<reference evidence="2 3" key="1">
    <citation type="journal article" date="2018" name="Front. Plant Sci.">
        <title>Red Clover (Trifolium pratense) and Zigzag Clover (T. medium) - A Picture of Genomic Similarities and Differences.</title>
        <authorList>
            <person name="Dluhosova J."/>
            <person name="Istvanek J."/>
            <person name="Nedelnik J."/>
            <person name="Repkova J."/>
        </authorList>
    </citation>
    <scope>NUCLEOTIDE SEQUENCE [LARGE SCALE GENOMIC DNA]</scope>
    <source>
        <strain evidence="3">cv. 10/8</strain>
        <tissue evidence="2">Leaf</tissue>
    </source>
</reference>
<comment type="caution">
    <text evidence="2">The sequence shown here is derived from an EMBL/GenBank/DDBJ whole genome shotgun (WGS) entry which is preliminary data.</text>
</comment>
<feature type="compositionally biased region" description="Basic and acidic residues" evidence="1">
    <location>
        <begin position="48"/>
        <end position="59"/>
    </location>
</feature>
<protein>
    <submittedName>
        <fullName evidence="2">Uncharacterized protein</fullName>
    </submittedName>
</protein>
<name>A0A392VWT3_9FABA</name>
<sequence>VEPSPEVEEKVVVEDGKKESSLTDVIEGVSSKEVVGAENTTSVEEKAVVAAEDEKKEPEAPDVVQVSSR</sequence>
<feature type="region of interest" description="Disordered" evidence="1">
    <location>
        <begin position="48"/>
        <end position="69"/>
    </location>
</feature>
<dbReference type="EMBL" id="LXQA011312773">
    <property type="protein sequence ID" value="MCI92858.1"/>
    <property type="molecule type" value="Genomic_DNA"/>
</dbReference>
<evidence type="ECO:0000313" key="3">
    <source>
        <dbReference type="Proteomes" id="UP000265520"/>
    </source>
</evidence>
<keyword evidence="3" id="KW-1185">Reference proteome</keyword>
<dbReference type="Proteomes" id="UP000265520">
    <property type="component" value="Unassembled WGS sequence"/>
</dbReference>
<feature type="non-terminal residue" evidence="2">
    <location>
        <position position="1"/>
    </location>
</feature>
<accession>A0A392VWT3</accession>
<organism evidence="2 3">
    <name type="scientific">Trifolium medium</name>
    <dbReference type="NCBI Taxonomy" id="97028"/>
    <lineage>
        <taxon>Eukaryota</taxon>
        <taxon>Viridiplantae</taxon>
        <taxon>Streptophyta</taxon>
        <taxon>Embryophyta</taxon>
        <taxon>Tracheophyta</taxon>
        <taxon>Spermatophyta</taxon>
        <taxon>Magnoliopsida</taxon>
        <taxon>eudicotyledons</taxon>
        <taxon>Gunneridae</taxon>
        <taxon>Pentapetalae</taxon>
        <taxon>rosids</taxon>
        <taxon>fabids</taxon>
        <taxon>Fabales</taxon>
        <taxon>Fabaceae</taxon>
        <taxon>Papilionoideae</taxon>
        <taxon>50 kb inversion clade</taxon>
        <taxon>NPAAA clade</taxon>
        <taxon>Hologalegina</taxon>
        <taxon>IRL clade</taxon>
        <taxon>Trifolieae</taxon>
        <taxon>Trifolium</taxon>
    </lineage>
</organism>
<dbReference type="AlphaFoldDB" id="A0A392VWT3"/>
<evidence type="ECO:0000313" key="2">
    <source>
        <dbReference type="EMBL" id="MCI92858.1"/>
    </source>
</evidence>
<proteinExistence type="predicted"/>
<evidence type="ECO:0000256" key="1">
    <source>
        <dbReference type="SAM" id="MobiDB-lite"/>
    </source>
</evidence>
<feature type="non-terminal residue" evidence="2">
    <location>
        <position position="69"/>
    </location>
</feature>